<dbReference type="PANTHER" id="PTHR33264:SF8">
    <property type="entry name" value="EXPRESSED PROTEIN"/>
    <property type="match status" value="1"/>
</dbReference>
<dbReference type="Proteomes" id="UP000734854">
    <property type="component" value="Unassembled WGS sequence"/>
</dbReference>
<comment type="caution">
    <text evidence="1">The sequence shown here is derived from an EMBL/GenBank/DDBJ whole genome shotgun (WGS) entry which is preliminary data.</text>
</comment>
<dbReference type="EMBL" id="JACMSC010000001">
    <property type="protein sequence ID" value="KAG6537375.1"/>
    <property type="molecule type" value="Genomic_DNA"/>
</dbReference>
<dbReference type="PANTHER" id="PTHR33264">
    <property type="entry name" value="EXPRESSED PROTEIN"/>
    <property type="match status" value="1"/>
</dbReference>
<reference evidence="1 2" key="1">
    <citation type="submission" date="2020-08" db="EMBL/GenBank/DDBJ databases">
        <title>Plant Genome Project.</title>
        <authorList>
            <person name="Zhang R.-G."/>
        </authorList>
    </citation>
    <scope>NUCLEOTIDE SEQUENCE [LARGE SCALE GENOMIC DNA]</scope>
    <source>
        <tissue evidence="1">Rhizome</tissue>
    </source>
</reference>
<proteinExistence type="predicted"/>
<evidence type="ECO:0000313" key="1">
    <source>
        <dbReference type="EMBL" id="KAG6537375.1"/>
    </source>
</evidence>
<sequence length="263" mass="29373">MWLRLRLLTAVRAASRLKRRKCSRTYVRTQSHPCRQLNEHLLAVTCRLASPAQLLLTPPQFAVFLTLSLNLSSCFSKPVYRPWFPGKETMARKKAQNPMSKEAPVPTAVDRRNPTFLHDTGSRCTRFAESAGETAAECAAICCCCPCGLVNLLAVVTVRLPAVLARKTLRCRRKLRRNKGAILWTESRAFGEGDGFTSHGGALLAEGGGEQLWQGRSPSEEVSEVEKIMRASFYGAGFWRSPSRITEKEEKCQMVESSRVNQK</sequence>
<keyword evidence="2" id="KW-1185">Reference proteome</keyword>
<protein>
    <submittedName>
        <fullName evidence="1">Uncharacterized protein</fullName>
    </submittedName>
</protein>
<name>A0A8J5M9C7_ZINOF</name>
<dbReference type="AlphaFoldDB" id="A0A8J5M9C7"/>
<accession>A0A8J5M9C7</accession>
<gene>
    <name evidence="1" type="ORF">ZIOFF_002465</name>
</gene>
<evidence type="ECO:0000313" key="2">
    <source>
        <dbReference type="Proteomes" id="UP000734854"/>
    </source>
</evidence>
<organism evidence="1 2">
    <name type="scientific">Zingiber officinale</name>
    <name type="common">Ginger</name>
    <name type="synonym">Amomum zingiber</name>
    <dbReference type="NCBI Taxonomy" id="94328"/>
    <lineage>
        <taxon>Eukaryota</taxon>
        <taxon>Viridiplantae</taxon>
        <taxon>Streptophyta</taxon>
        <taxon>Embryophyta</taxon>
        <taxon>Tracheophyta</taxon>
        <taxon>Spermatophyta</taxon>
        <taxon>Magnoliopsida</taxon>
        <taxon>Liliopsida</taxon>
        <taxon>Zingiberales</taxon>
        <taxon>Zingiberaceae</taxon>
        <taxon>Zingiber</taxon>
    </lineage>
</organism>